<name>A0A1T5MAS5_9BACT</name>
<sequence>MKLTACFILLLFSILLGCYSSKLSPENLSEFVTDEDNGLIKNASIGNISLQVMYQPTDIWVYRELVNKQANTVSVDKIRSKYSPYLYFLLSISNDGREALHQLADTDYSNLVQITSFRMNEYVTLSTSAGDTLEVADFMLNRTYGMNTSTDILFVFDRSKLHGQDWLQFNLNEFGLAIGNQQLRFEMSALENIPEVTFNN</sequence>
<accession>A0A1T5MAS5</accession>
<dbReference type="OrthoDB" id="1431329at2"/>
<dbReference type="EMBL" id="FUZU01000004">
    <property type="protein sequence ID" value="SKC85193.1"/>
    <property type="molecule type" value="Genomic_DNA"/>
</dbReference>
<gene>
    <name evidence="1" type="ORF">SAMN05660236_4859</name>
</gene>
<dbReference type="PROSITE" id="PS51257">
    <property type="entry name" value="PROKAR_LIPOPROTEIN"/>
    <property type="match status" value="1"/>
</dbReference>
<dbReference type="STRING" id="688867.SAMN05660236_4859"/>
<protein>
    <submittedName>
        <fullName evidence="1">Uncharacterized protein</fullName>
    </submittedName>
</protein>
<organism evidence="1 2">
    <name type="scientific">Ohtaekwangia koreensis</name>
    <dbReference type="NCBI Taxonomy" id="688867"/>
    <lineage>
        <taxon>Bacteria</taxon>
        <taxon>Pseudomonadati</taxon>
        <taxon>Bacteroidota</taxon>
        <taxon>Cytophagia</taxon>
        <taxon>Cytophagales</taxon>
        <taxon>Fulvivirgaceae</taxon>
        <taxon>Ohtaekwangia</taxon>
    </lineage>
</organism>
<dbReference type="AlphaFoldDB" id="A0A1T5MAS5"/>
<keyword evidence="2" id="KW-1185">Reference proteome</keyword>
<reference evidence="1 2" key="1">
    <citation type="submission" date="2017-02" db="EMBL/GenBank/DDBJ databases">
        <authorList>
            <person name="Peterson S.W."/>
        </authorList>
    </citation>
    <scope>NUCLEOTIDE SEQUENCE [LARGE SCALE GENOMIC DNA]</scope>
    <source>
        <strain evidence="1 2">DSM 25262</strain>
    </source>
</reference>
<proteinExistence type="predicted"/>
<evidence type="ECO:0000313" key="2">
    <source>
        <dbReference type="Proteomes" id="UP000190961"/>
    </source>
</evidence>
<evidence type="ECO:0000313" key="1">
    <source>
        <dbReference type="EMBL" id="SKC85193.1"/>
    </source>
</evidence>
<dbReference type="Proteomes" id="UP000190961">
    <property type="component" value="Unassembled WGS sequence"/>
</dbReference>
<dbReference type="RefSeq" id="WP_079689393.1">
    <property type="nucleotide sequence ID" value="NZ_FUZU01000004.1"/>
</dbReference>